<name>A0A059KN78_9BURK</name>
<dbReference type="PATRIC" id="fig|1286631.3.peg.1459"/>
<protein>
    <submittedName>
        <fullName evidence="8">Resolvase domain protein</fullName>
    </submittedName>
</protein>
<dbReference type="PROSITE" id="PS51736">
    <property type="entry name" value="RECOMBINASES_3"/>
    <property type="match status" value="1"/>
</dbReference>
<dbReference type="GO" id="GO:0000150">
    <property type="term" value="F:DNA strand exchange activity"/>
    <property type="evidence" value="ECO:0007669"/>
    <property type="project" value="InterPro"/>
</dbReference>
<evidence type="ECO:0000256" key="3">
    <source>
        <dbReference type="ARBA" id="ARBA00023125"/>
    </source>
</evidence>
<dbReference type="InterPro" id="IPR006118">
    <property type="entry name" value="Recombinase_CS"/>
</dbReference>
<evidence type="ECO:0000256" key="4">
    <source>
        <dbReference type="ARBA" id="ARBA00023172"/>
    </source>
</evidence>
<dbReference type="PROSITE" id="PS00397">
    <property type="entry name" value="RECOMBINASES_1"/>
    <property type="match status" value="1"/>
</dbReference>
<comment type="similarity">
    <text evidence="1">Belongs to the site-specific recombinase resolvase family.</text>
</comment>
<evidence type="ECO:0000256" key="2">
    <source>
        <dbReference type="ARBA" id="ARBA00022908"/>
    </source>
</evidence>
<sequence>MPQVFAYLRVSTDDQDTANQKTGVVAYCVERKFLAPAFVEDTASGRKSWRDRPLGALIERSQAGDVLVVSEISRLARSTLQVLEIMQECAGRGVELHAVKNRIVLDGTLQAKVIATVFGLAAEIERDLISARTREALAKRKASGVKLGRPAGPASGSRLDSQADLIRKYLDQGLEKRTICRLVNCSPATLYRWLGQERS</sequence>
<dbReference type="eggNOG" id="COG1961">
    <property type="taxonomic scope" value="Bacteria"/>
</dbReference>
<keyword evidence="3" id="KW-0238">DNA-binding</keyword>
<dbReference type="SMART" id="SM00857">
    <property type="entry name" value="Resolvase"/>
    <property type="match status" value="1"/>
</dbReference>
<dbReference type="Pfam" id="PF02796">
    <property type="entry name" value="HTH_7"/>
    <property type="match status" value="1"/>
</dbReference>
<dbReference type="Proteomes" id="UP000026714">
    <property type="component" value="Unassembled WGS sequence"/>
</dbReference>
<dbReference type="STRING" id="34103.SAMN05421778_13710"/>
<dbReference type="InterPro" id="IPR036162">
    <property type="entry name" value="Resolvase-like_N_sf"/>
</dbReference>
<organism evidence="8 9">
    <name type="scientific">Sphaerotilus natans subsp. natans DSM 6575</name>
    <dbReference type="NCBI Taxonomy" id="1286631"/>
    <lineage>
        <taxon>Bacteria</taxon>
        <taxon>Pseudomonadati</taxon>
        <taxon>Pseudomonadota</taxon>
        <taxon>Betaproteobacteria</taxon>
        <taxon>Burkholderiales</taxon>
        <taxon>Sphaerotilaceae</taxon>
        <taxon>Sphaerotilus</taxon>
    </lineage>
</organism>
<dbReference type="Pfam" id="PF00239">
    <property type="entry name" value="Resolvase"/>
    <property type="match status" value="1"/>
</dbReference>
<dbReference type="GO" id="GO:0015074">
    <property type="term" value="P:DNA integration"/>
    <property type="evidence" value="ECO:0007669"/>
    <property type="project" value="UniProtKB-KW"/>
</dbReference>
<keyword evidence="2" id="KW-0229">DNA integration</keyword>
<reference evidence="8 9" key="1">
    <citation type="journal article" date="2014" name="FEMS Microbiol. Ecol.">
        <title>Sphaerotilus natans encrusted with nanoball-shaped Fe(III) oxide minerals formed by nitrate-reducing mixotrophic Fe(II) oxidation.</title>
        <authorList>
            <person name="Park S."/>
            <person name="Kim D.H."/>
            <person name="Lee J.H."/>
            <person name="Hur H.G."/>
        </authorList>
    </citation>
    <scope>NUCLEOTIDE SEQUENCE [LARGE SCALE GENOMIC DNA]</scope>
    <source>
        <strain evidence="8 9">DSM 6575</strain>
    </source>
</reference>
<dbReference type="PANTHER" id="PTHR30461:SF19">
    <property type="entry name" value="SITE-SPECIFIC RECOMBINASE RESOLVASE FAMILY"/>
    <property type="match status" value="1"/>
</dbReference>
<evidence type="ECO:0000259" key="7">
    <source>
        <dbReference type="PROSITE" id="PS51736"/>
    </source>
</evidence>
<accession>A0A059KN78</accession>
<keyword evidence="4" id="KW-0233">DNA recombination</keyword>
<evidence type="ECO:0000256" key="5">
    <source>
        <dbReference type="PIRSR" id="PIRSR606118-50"/>
    </source>
</evidence>
<keyword evidence="9" id="KW-1185">Reference proteome</keyword>
<dbReference type="InterPro" id="IPR006120">
    <property type="entry name" value="Resolvase_HTH_dom"/>
</dbReference>
<dbReference type="RefSeq" id="WP_037480128.1">
    <property type="nucleotide sequence ID" value="NZ_AZRA01000036.1"/>
</dbReference>
<dbReference type="InterPro" id="IPR006119">
    <property type="entry name" value="Resolv_N"/>
</dbReference>
<evidence type="ECO:0000313" key="9">
    <source>
        <dbReference type="Proteomes" id="UP000026714"/>
    </source>
</evidence>
<dbReference type="Gene3D" id="3.40.50.1390">
    <property type="entry name" value="Resolvase, N-terminal catalytic domain"/>
    <property type="match status" value="1"/>
</dbReference>
<dbReference type="InterPro" id="IPR050639">
    <property type="entry name" value="SSR_resolvase"/>
</dbReference>
<gene>
    <name evidence="8" type="ORF">X805_14800</name>
</gene>
<comment type="caution">
    <text evidence="8">The sequence shown here is derived from an EMBL/GenBank/DDBJ whole genome shotgun (WGS) entry which is preliminary data.</text>
</comment>
<evidence type="ECO:0000313" key="8">
    <source>
        <dbReference type="EMBL" id="KDB52937.1"/>
    </source>
</evidence>
<evidence type="ECO:0000256" key="1">
    <source>
        <dbReference type="ARBA" id="ARBA00009913"/>
    </source>
</evidence>
<dbReference type="AlphaFoldDB" id="A0A059KN78"/>
<dbReference type="PANTHER" id="PTHR30461">
    <property type="entry name" value="DNA-INVERTASE FROM LAMBDOID PROPHAGE"/>
    <property type="match status" value="1"/>
</dbReference>
<dbReference type="SUPFAM" id="SSF53041">
    <property type="entry name" value="Resolvase-like"/>
    <property type="match status" value="1"/>
</dbReference>
<feature type="active site" description="O-(5'-phospho-DNA)-serine intermediate" evidence="5 6">
    <location>
        <position position="11"/>
    </location>
</feature>
<feature type="domain" description="Resolvase/invertase-type recombinase catalytic" evidence="7">
    <location>
        <begin position="3"/>
        <end position="144"/>
    </location>
</feature>
<dbReference type="GO" id="GO:0003677">
    <property type="term" value="F:DNA binding"/>
    <property type="evidence" value="ECO:0007669"/>
    <property type="project" value="UniProtKB-KW"/>
</dbReference>
<evidence type="ECO:0000256" key="6">
    <source>
        <dbReference type="PROSITE-ProRule" id="PRU10137"/>
    </source>
</evidence>
<dbReference type="CDD" id="cd03768">
    <property type="entry name" value="SR_ResInv"/>
    <property type="match status" value="1"/>
</dbReference>
<dbReference type="EMBL" id="AZRA01000036">
    <property type="protein sequence ID" value="KDB52937.1"/>
    <property type="molecule type" value="Genomic_DNA"/>
</dbReference>
<proteinExistence type="inferred from homology"/>